<dbReference type="InterPro" id="IPR050765">
    <property type="entry name" value="Riboflavin_Biosynth_HTPR"/>
</dbReference>
<dbReference type="Pfam" id="PF01872">
    <property type="entry name" value="RibD_C"/>
    <property type="match status" value="1"/>
</dbReference>
<dbReference type="GO" id="GO:0008703">
    <property type="term" value="F:5-amino-6-(5-phosphoribosylamino)uracil reductase activity"/>
    <property type="evidence" value="ECO:0007669"/>
    <property type="project" value="InterPro"/>
</dbReference>
<feature type="domain" description="Bacterial bifunctional deaminase-reductase C-terminal" evidence="1">
    <location>
        <begin position="3"/>
        <end position="176"/>
    </location>
</feature>
<dbReference type="PANTHER" id="PTHR38011">
    <property type="entry name" value="DIHYDROFOLATE REDUCTASE FAMILY PROTEIN (AFU_ORTHOLOGUE AFUA_8G06820)"/>
    <property type="match status" value="1"/>
</dbReference>
<dbReference type="RefSeq" id="WP_089828435.1">
    <property type="nucleotide sequence ID" value="NZ_FNBN01000001.1"/>
</dbReference>
<dbReference type="PANTHER" id="PTHR38011:SF11">
    <property type="entry name" value="2,5-DIAMINO-6-RIBOSYLAMINO-4(3H)-PYRIMIDINONE 5'-PHOSPHATE REDUCTASE"/>
    <property type="match status" value="1"/>
</dbReference>
<evidence type="ECO:0000259" key="1">
    <source>
        <dbReference type="Pfam" id="PF01872"/>
    </source>
</evidence>
<gene>
    <name evidence="2" type="ORF">SAMN04488121_101270</name>
</gene>
<organism evidence="2 3">
    <name type="scientific">Chitinophaga filiformis</name>
    <name type="common">Myxococcus filiformis</name>
    <name type="synonym">Flexibacter filiformis</name>
    <dbReference type="NCBI Taxonomy" id="104663"/>
    <lineage>
        <taxon>Bacteria</taxon>
        <taxon>Pseudomonadati</taxon>
        <taxon>Bacteroidota</taxon>
        <taxon>Chitinophagia</taxon>
        <taxon>Chitinophagales</taxon>
        <taxon>Chitinophagaceae</taxon>
        <taxon>Chitinophaga</taxon>
    </lineage>
</organism>
<reference evidence="2 3" key="1">
    <citation type="submission" date="2016-10" db="EMBL/GenBank/DDBJ databases">
        <authorList>
            <person name="de Groot N.N."/>
        </authorList>
    </citation>
    <scope>NUCLEOTIDE SEQUENCE [LARGE SCALE GENOMIC DNA]</scope>
    <source>
        <strain evidence="2 3">DSM 527</strain>
    </source>
</reference>
<dbReference type="STRING" id="104663.SAMN04488121_101270"/>
<dbReference type="Proteomes" id="UP000199045">
    <property type="component" value="Unassembled WGS sequence"/>
</dbReference>
<dbReference type="Gene3D" id="3.40.430.10">
    <property type="entry name" value="Dihydrofolate Reductase, subunit A"/>
    <property type="match status" value="1"/>
</dbReference>
<protein>
    <submittedName>
        <fullName evidence="2">RibD C-terminal domain-containing protein</fullName>
    </submittedName>
</protein>
<evidence type="ECO:0000313" key="2">
    <source>
        <dbReference type="EMBL" id="SDE94420.1"/>
    </source>
</evidence>
<evidence type="ECO:0000313" key="3">
    <source>
        <dbReference type="Proteomes" id="UP000199045"/>
    </source>
</evidence>
<accession>A0A1G7H1W8</accession>
<proteinExistence type="predicted"/>
<dbReference type="EMBL" id="FNBN01000001">
    <property type="protein sequence ID" value="SDE94420.1"/>
    <property type="molecule type" value="Genomic_DNA"/>
</dbReference>
<dbReference type="OrthoDB" id="195113at2"/>
<dbReference type="SUPFAM" id="SSF53597">
    <property type="entry name" value="Dihydrofolate reductase-like"/>
    <property type="match status" value="1"/>
</dbReference>
<dbReference type="AlphaFoldDB" id="A0A1G7H1W8"/>
<dbReference type="InterPro" id="IPR024072">
    <property type="entry name" value="DHFR-like_dom_sf"/>
</dbReference>
<dbReference type="InterPro" id="IPR002734">
    <property type="entry name" value="RibDG_C"/>
</dbReference>
<sequence length="185" mass="20665">MKKLIVKEWITLDGVFDANSMGVWNAPYHSDSRARCIIEDILGADAFLYGRTTYEMLAPYWSALKNNEMGVADKLNSAPKYVVSTTLEKADWNNSTVISSNVIEEVKKLKEQQGSYILLDGSATLAHSLIEAGLVDEYRFLVHPVIMGSGKKFFRADFPVSKLKLVHSEQLDLGVVQLIYEKASS</sequence>
<name>A0A1G7H1W8_CHIFI</name>
<dbReference type="GO" id="GO:0009231">
    <property type="term" value="P:riboflavin biosynthetic process"/>
    <property type="evidence" value="ECO:0007669"/>
    <property type="project" value="InterPro"/>
</dbReference>